<dbReference type="InterPro" id="IPR028071">
    <property type="entry name" value="Macro-like_dom"/>
</dbReference>
<dbReference type="InterPro" id="IPR002589">
    <property type="entry name" value="Macro_dom"/>
</dbReference>
<evidence type="ECO:0000313" key="3">
    <source>
        <dbReference type="Proteomes" id="UP000635828"/>
    </source>
</evidence>
<name>A0ABR7FUB2_9FIRM</name>
<dbReference type="PROSITE" id="PS51154">
    <property type="entry name" value="MACRO"/>
    <property type="match status" value="1"/>
</dbReference>
<gene>
    <name evidence="2" type="ORF">H8S22_11510</name>
</gene>
<feature type="domain" description="Macro" evidence="1">
    <location>
        <begin position="12"/>
        <end position="197"/>
    </location>
</feature>
<comment type="caution">
    <text evidence="2">The sequence shown here is derived from an EMBL/GenBank/DDBJ whole genome shotgun (WGS) entry which is preliminary data.</text>
</comment>
<reference evidence="2 3" key="1">
    <citation type="submission" date="2020-08" db="EMBL/GenBank/DDBJ databases">
        <title>Genome public.</title>
        <authorList>
            <person name="Liu C."/>
            <person name="Sun Q."/>
        </authorList>
    </citation>
    <scope>NUCLEOTIDE SEQUENCE [LARGE SCALE GENOMIC DNA]</scope>
    <source>
        <strain evidence="2 3">NSJ-7</strain>
    </source>
</reference>
<sequence length="197" mass="22531">MKLYLLDSNRYMTEAWKKTFQYQNVEIVTGDFQVFIKEYKPEAIVAPGNSFGIMDGGLDLEIRNYFGMKAQEDLQKKIQKDWYGELPPGSATTVKAGGKYLVYSPTMRIPEIVVDKSVIYNCMRSSLIELKKLGVQTAMIPAFGGATGAVMYEEIARCMRYAYEQIFLNQTVPLVTVLEQLSYNEKEVEAWIRQMGR</sequence>
<dbReference type="EMBL" id="JACOOS010000013">
    <property type="protein sequence ID" value="MBC5678205.1"/>
    <property type="molecule type" value="Genomic_DNA"/>
</dbReference>
<dbReference type="Proteomes" id="UP000635828">
    <property type="component" value="Unassembled WGS sequence"/>
</dbReference>
<evidence type="ECO:0000259" key="1">
    <source>
        <dbReference type="PROSITE" id="PS51154"/>
    </source>
</evidence>
<dbReference type="RefSeq" id="WP_186992478.1">
    <property type="nucleotide sequence ID" value="NZ_JACOOS010000013.1"/>
</dbReference>
<dbReference type="Gene3D" id="3.40.220.10">
    <property type="entry name" value="Leucine Aminopeptidase, subunit E, domain 1"/>
    <property type="match status" value="1"/>
</dbReference>
<protein>
    <submittedName>
        <fullName evidence="2">Macro domain-containing protein</fullName>
    </submittedName>
</protein>
<organism evidence="2 3">
    <name type="scientific">Anaerostipes hominis</name>
    <name type="common">ex Liu et al. 2021</name>
    <dbReference type="NCBI Taxonomy" id="2763018"/>
    <lineage>
        <taxon>Bacteria</taxon>
        <taxon>Bacillati</taxon>
        <taxon>Bacillota</taxon>
        <taxon>Clostridia</taxon>
        <taxon>Lachnospirales</taxon>
        <taxon>Lachnospiraceae</taxon>
        <taxon>Anaerostipes</taxon>
    </lineage>
</organism>
<keyword evidence="3" id="KW-1185">Reference proteome</keyword>
<accession>A0ABR7FUB2</accession>
<proteinExistence type="predicted"/>
<dbReference type="InterPro" id="IPR043472">
    <property type="entry name" value="Macro_dom-like"/>
</dbReference>
<evidence type="ECO:0000313" key="2">
    <source>
        <dbReference type="EMBL" id="MBC5678205.1"/>
    </source>
</evidence>
<dbReference type="Pfam" id="PF14519">
    <property type="entry name" value="Macro_2"/>
    <property type="match status" value="1"/>
</dbReference>
<dbReference type="SMART" id="SM00506">
    <property type="entry name" value="A1pp"/>
    <property type="match status" value="1"/>
</dbReference>
<dbReference type="SUPFAM" id="SSF52949">
    <property type="entry name" value="Macro domain-like"/>
    <property type="match status" value="1"/>
</dbReference>